<evidence type="ECO:0000313" key="3">
    <source>
        <dbReference type="RefSeq" id="XP_030760949.1"/>
    </source>
</evidence>
<feature type="compositionally biased region" description="Polar residues" evidence="1">
    <location>
        <begin position="1"/>
        <end position="12"/>
    </location>
</feature>
<evidence type="ECO:0000256" key="1">
    <source>
        <dbReference type="SAM" id="MobiDB-lite"/>
    </source>
</evidence>
<dbReference type="GeneID" id="115886061"/>
<protein>
    <submittedName>
        <fullName evidence="3 4">Uncharacterized protein LOC115886061</fullName>
    </submittedName>
</protein>
<proteinExistence type="predicted"/>
<dbReference type="RefSeq" id="XP_030760949.1">
    <property type="nucleotide sequence ID" value="XM_030905089.1"/>
</dbReference>
<organism evidence="2 3">
    <name type="scientific">Sitophilus oryzae</name>
    <name type="common">Rice weevil</name>
    <name type="synonym">Curculio oryzae</name>
    <dbReference type="NCBI Taxonomy" id="7048"/>
    <lineage>
        <taxon>Eukaryota</taxon>
        <taxon>Metazoa</taxon>
        <taxon>Ecdysozoa</taxon>
        <taxon>Arthropoda</taxon>
        <taxon>Hexapoda</taxon>
        <taxon>Insecta</taxon>
        <taxon>Pterygota</taxon>
        <taxon>Neoptera</taxon>
        <taxon>Endopterygota</taxon>
        <taxon>Coleoptera</taxon>
        <taxon>Polyphaga</taxon>
        <taxon>Cucujiformia</taxon>
        <taxon>Curculionidae</taxon>
        <taxon>Dryophthorinae</taxon>
        <taxon>Sitophilus</taxon>
    </lineage>
</organism>
<feature type="region of interest" description="Disordered" evidence="1">
    <location>
        <begin position="1"/>
        <end position="21"/>
    </location>
</feature>
<dbReference type="RefSeq" id="XP_030760950.1">
    <property type="nucleotide sequence ID" value="XM_030905090.1"/>
</dbReference>
<keyword evidence="2" id="KW-1185">Reference proteome</keyword>
<dbReference type="Proteomes" id="UP000504635">
    <property type="component" value="Unplaced"/>
</dbReference>
<sequence>MQENIIHQSADQPSDFEDNESLQEKCWTEEYKGASKKWLIRDAFWTVKQPPLCSTMKETYMYPLKEESDNILGKRRAALLKKFRDEALAEIVNENEKAEEEDLEEKYCTEYGGNFNSEGFNPDDEFYKKMTDLYQKYPLYSSTPMSLYSFTLQKDRSKILPGVTKPSTGTKIFNKNSNFTKPLGDKLDNVEI</sequence>
<name>A0A6J2YCN7_SITOR</name>
<evidence type="ECO:0000313" key="2">
    <source>
        <dbReference type="Proteomes" id="UP000504635"/>
    </source>
</evidence>
<dbReference type="KEGG" id="soy:115886061"/>
<evidence type="ECO:0000313" key="4">
    <source>
        <dbReference type="RefSeq" id="XP_030760950.1"/>
    </source>
</evidence>
<reference evidence="3 4" key="1">
    <citation type="submission" date="2025-04" db="UniProtKB">
        <authorList>
            <consortium name="RefSeq"/>
        </authorList>
    </citation>
    <scope>IDENTIFICATION</scope>
    <source>
        <tissue evidence="3 4">Gonads</tissue>
    </source>
</reference>
<accession>A0A6J2YCN7</accession>
<dbReference type="AlphaFoldDB" id="A0A6J2YCN7"/>
<dbReference type="OrthoDB" id="2120499at2759"/>
<gene>
    <name evidence="3 4" type="primary">LOC115886061</name>
</gene>